<sequence length="220" mass="23371">MVEKGANLCLKNLTSDINKANKQATSDLKATIKTAISNIKDISKTVSSSTKTIIKDAGVEAMAVIRDAFRTPKAEILTAVDSAKDTVRKSIATIDAAVKKTIATKKEADKLAKAKKKAVPKTSGTQEVDEVVKAADKVAMDSKLNAVKELNAILQNVTLTSDSEMKRSIAEINQFLAVSAKSAGDAMTKITQTATSATRKASESIWLDFFIELVGQPGVA</sequence>
<organism evidence="1 2">
    <name type="scientific">Folsomia candida</name>
    <name type="common">Springtail</name>
    <dbReference type="NCBI Taxonomy" id="158441"/>
    <lineage>
        <taxon>Eukaryota</taxon>
        <taxon>Metazoa</taxon>
        <taxon>Ecdysozoa</taxon>
        <taxon>Arthropoda</taxon>
        <taxon>Hexapoda</taxon>
        <taxon>Collembola</taxon>
        <taxon>Entomobryomorpha</taxon>
        <taxon>Isotomoidea</taxon>
        <taxon>Isotomidae</taxon>
        <taxon>Proisotominae</taxon>
        <taxon>Folsomia</taxon>
    </lineage>
</organism>
<dbReference type="AlphaFoldDB" id="A0A226DX92"/>
<protein>
    <submittedName>
        <fullName evidence="1">Uncharacterized protein</fullName>
    </submittedName>
</protein>
<name>A0A226DX92_FOLCA</name>
<proteinExistence type="predicted"/>
<comment type="caution">
    <text evidence="1">The sequence shown here is derived from an EMBL/GenBank/DDBJ whole genome shotgun (WGS) entry which is preliminary data.</text>
</comment>
<keyword evidence="2" id="KW-1185">Reference proteome</keyword>
<evidence type="ECO:0000313" key="2">
    <source>
        <dbReference type="Proteomes" id="UP000198287"/>
    </source>
</evidence>
<evidence type="ECO:0000313" key="1">
    <source>
        <dbReference type="EMBL" id="OXA48826.1"/>
    </source>
</evidence>
<gene>
    <name evidence="1" type="ORF">Fcan01_16245</name>
</gene>
<dbReference type="Proteomes" id="UP000198287">
    <property type="component" value="Unassembled WGS sequence"/>
</dbReference>
<reference evidence="1 2" key="1">
    <citation type="submission" date="2015-12" db="EMBL/GenBank/DDBJ databases">
        <title>The genome of Folsomia candida.</title>
        <authorList>
            <person name="Faddeeva A."/>
            <person name="Derks M.F."/>
            <person name="Anvar Y."/>
            <person name="Smit S."/>
            <person name="Van Straalen N."/>
            <person name="Roelofs D."/>
        </authorList>
    </citation>
    <scope>NUCLEOTIDE SEQUENCE [LARGE SCALE GENOMIC DNA]</scope>
    <source>
        <strain evidence="1 2">VU population</strain>
        <tissue evidence="1">Whole body</tissue>
    </source>
</reference>
<accession>A0A226DX92</accession>
<dbReference type="EMBL" id="LNIX01000011">
    <property type="protein sequence ID" value="OXA48826.1"/>
    <property type="molecule type" value="Genomic_DNA"/>
</dbReference>